<protein>
    <submittedName>
        <fullName evidence="1">Uncharacterized protein</fullName>
    </submittedName>
</protein>
<dbReference type="EMBL" id="LR901091">
    <property type="protein sequence ID" value="CAD7247767.1"/>
    <property type="molecule type" value="Genomic_DNA"/>
</dbReference>
<sequence length="469" mass="50966">MGPAPGNVWLSREYWNAMGIATRFPGPALHLVRSTAKAPLWEGERICQENADGSLAVPSSKEELLRIKKYLMGQNLGGLWVGLGGHIPNVTDRRVVLLVIRSHGGVVLSKSVAVQLWADVVGVPADGWDGVIDVVKNGSINQHCVCAYAIPFGIGINDAECGRPLNAFLCYVHEPVRGRYPVLEVVSVPCPQPQGPPDQDLKLESTGGTNYTLGDNVTYICPCWKAWHPPSIPASPLRTSQCFGSLGWEYKLEGLRSCLRDPGIFCSPITLPPEGYREIKAIDVSKCRDLAGMYPPGSTTTYECGLKDFVFSSGDARVTWTCQDDGKWAPTNVSVTCLPRPNTTCESPGDADAIAFPDYHFVGAMVYCIHNDSIRRPIACTEGLTWYPAGFTPCVEVYPYFEVENEGFVLGKPKEGSLDGNFGAAAFCHQRFNAAGLPELRNRTKMGHVAQVVGAFVGDGFVPLPYNIL</sequence>
<name>A0A7R9A4W4_9CRUS</name>
<dbReference type="EMBL" id="CAJPEV010001574">
    <property type="protein sequence ID" value="CAG0893342.1"/>
    <property type="molecule type" value="Genomic_DNA"/>
</dbReference>
<accession>A0A7R9A4W4</accession>
<evidence type="ECO:0000313" key="2">
    <source>
        <dbReference type="Proteomes" id="UP000677054"/>
    </source>
</evidence>
<dbReference type="AlphaFoldDB" id="A0A7R9A4W4"/>
<dbReference type="InterPro" id="IPR016187">
    <property type="entry name" value="CTDL_fold"/>
</dbReference>
<keyword evidence="2" id="KW-1185">Reference proteome</keyword>
<dbReference type="SUPFAM" id="SSF56436">
    <property type="entry name" value="C-type lectin-like"/>
    <property type="match status" value="1"/>
</dbReference>
<evidence type="ECO:0000313" key="1">
    <source>
        <dbReference type="EMBL" id="CAD7247767.1"/>
    </source>
</evidence>
<reference evidence="1" key="1">
    <citation type="submission" date="2020-11" db="EMBL/GenBank/DDBJ databases">
        <authorList>
            <person name="Tran Van P."/>
        </authorList>
    </citation>
    <scope>NUCLEOTIDE SEQUENCE</scope>
</reference>
<organism evidence="1">
    <name type="scientific">Darwinula stevensoni</name>
    <dbReference type="NCBI Taxonomy" id="69355"/>
    <lineage>
        <taxon>Eukaryota</taxon>
        <taxon>Metazoa</taxon>
        <taxon>Ecdysozoa</taxon>
        <taxon>Arthropoda</taxon>
        <taxon>Crustacea</taxon>
        <taxon>Oligostraca</taxon>
        <taxon>Ostracoda</taxon>
        <taxon>Podocopa</taxon>
        <taxon>Podocopida</taxon>
        <taxon>Darwinulocopina</taxon>
        <taxon>Darwinuloidea</taxon>
        <taxon>Darwinulidae</taxon>
        <taxon>Darwinula</taxon>
    </lineage>
</organism>
<dbReference type="Proteomes" id="UP000677054">
    <property type="component" value="Unassembled WGS sequence"/>
</dbReference>
<gene>
    <name evidence="1" type="ORF">DSTB1V02_LOCUS7592</name>
</gene>
<proteinExistence type="predicted"/>